<protein>
    <recommendedName>
        <fullName evidence="2">DUF7511 domain-containing protein</fullName>
    </recommendedName>
</protein>
<dbReference type="PATRIC" id="fig|523841.21.peg.2453"/>
<dbReference type="Proteomes" id="UP000006469">
    <property type="component" value="Chromosome"/>
</dbReference>
<dbReference type="EMBL" id="CP039139">
    <property type="protein sequence ID" value="QCQ73993.1"/>
    <property type="molecule type" value="Genomic_DNA"/>
</dbReference>
<accession>I3R6A2</accession>
<evidence type="ECO:0000313" key="10">
    <source>
        <dbReference type="Proteomes" id="UP000299011"/>
    </source>
</evidence>
<evidence type="ECO:0000313" key="8">
    <source>
        <dbReference type="Proteomes" id="UP000011603"/>
    </source>
</evidence>
<feature type="compositionally biased region" description="Polar residues" evidence="1">
    <location>
        <begin position="13"/>
        <end position="28"/>
    </location>
</feature>
<evidence type="ECO:0000259" key="2">
    <source>
        <dbReference type="Pfam" id="PF24351"/>
    </source>
</evidence>
<dbReference type="Proteomes" id="UP000299011">
    <property type="component" value="Chromosome"/>
</dbReference>
<evidence type="ECO:0000313" key="3">
    <source>
        <dbReference type="EMBL" id="AFK19762.1"/>
    </source>
</evidence>
<name>I3R6A2_HALMT</name>
<feature type="region of interest" description="Disordered" evidence="1">
    <location>
        <begin position="1"/>
        <end position="30"/>
    </location>
</feature>
<dbReference type="RefSeq" id="WP_004059448.1">
    <property type="nucleotide sequence ID" value="NC_017941.2"/>
</dbReference>
<dbReference type="OrthoDB" id="186853at2157"/>
<evidence type="ECO:0000313" key="4">
    <source>
        <dbReference type="EMBL" id="AHZ23148.1"/>
    </source>
</evidence>
<evidence type="ECO:0000313" key="5">
    <source>
        <dbReference type="EMBL" id="EMA00084.1"/>
    </source>
</evidence>
<dbReference type="Proteomes" id="UP000011603">
    <property type="component" value="Unassembled WGS sequence"/>
</dbReference>
<evidence type="ECO:0000313" key="9">
    <source>
        <dbReference type="Proteomes" id="UP000027075"/>
    </source>
</evidence>
<dbReference type="Proteomes" id="UP000027075">
    <property type="component" value="Chromosome"/>
</dbReference>
<reference evidence="3 7" key="2">
    <citation type="journal article" date="2012" name="J. Bacteriol.">
        <title>Complete genome sequence of the metabolically versatile halophilic archaeon Haloferax mediterranei, a poly(3-hydroxybutyrate-co-3-hydroxyvalerate) producer.</title>
        <authorList>
            <person name="Han J."/>
            <person name="Zhang F."/>
            <person name="Hou J."/>
            <person name="Liu X."/>
            <person name="Li M."/>
            <person name="Liu H."/>
            <person name="Cai L."/>
            <person name="Zhang B."/>
            <person name="Chen Y."/>
            <person name="Zhou J."/>
            <person name="Hu S."/>
            <person name="Xiang H."/>
        </authorList>
    </citation>
    <scope>NUCLEOTIDE SEQUENCE [LARGE SCALE GENOMIC DNA]</scope>
    <source>
        <strain evidence="7">ATCC 33500 / DSM 1411 / JCM 8866 / NBRC 14739 / NCIMB 2177 / R-4</strain>
        <strain evidence="3">CGMCC 1.2087</strain>
    </source>
</reference>
<reference evidence="4 9" key="4">
    <citation type="submission" date="2014-04" db="EMBL/GenBank/DDBJ databases">
        <title>Transcriptional profiles of Haloferax mediterranei on the basis of nitrogen availability.</title>
        <authorList>
            <person name="Bautista V."/>
        </authorList>
    </citation>
    <scope>NUCLEOTIDE SEQUENCE [LARGE SCALE GENOMIC DNA]</scope>
    <source>
        <strain evidence="4">ATCC 33500</strain>
        <strain evidence="9">ATCC 33500 / DSM 1411 / JCM 8866 / NBRC 14739 / NCIMB 2177 / R-4</strain>
    </source>
</reference>
<evidence type="ECO:0000256" key="1">
    <source>
        <dbReference type="SAM" id="MobiDB-lite"/>
    </source>
</evidence>
<organism evidence="3 7">
    <name type="scientific">Haloferax mediterranei (strain ATCC 33500 / DSM 1411 / JCM 8866 / NBRC 14739 / NCIMB 2177 / R-4)</name>
    <name type="common">Halobacterium mediterranei</name>
    <dbReference type="NCBI Taxonomy" id="523841"/>
    <lineage>
        <taxon>Archaea</taxon>
        <taxon>Methanobacteriati</taxon>
        <taxon>Methanobacteriota</taxon>
        <taxon>Stenosarchaea group</taxon>
        <taxon>Halobacteria</taxon>
        <taxon>Halobacteriales</taxon>
        <taxon>Haloferacaceae</taxon>
        <taxon>Haloferax</taxon>
    </lineage>
</organism>
<dbReference type="GeneID" id="40155021"/>
<reference evidence="5 8" key="3">
    <citation type="journal article" date="2014" name="PLoS Genet.">
        <title>Phylogenetically driven sequencing of extremely halophilic archaea reveals strategies for static and dynamic osmo-response.</title>
        <authorList>
            <person name="Becker E.A."/>
            <person name="Seitzer P.M."/>
            <person name="Tritt A."/>
            <person name="Larsen D."/>
            <person name="Krusor M."/>
            <person name="Yao A.I."/>
            <person name="Wu D."/>
            <person name="Madern D."/>
            <person name="Eisen J.A."/>
            <person name="Darling A.E."/>
            <person name="Facciotti M.T."/>
        </authorList>
    </citation>
    <scope>NUCLEOTIDE SEQUENCE [LARGE SCALE GENOMIC DNA]</scope>
    <source>
        <strain evidence="5">ATCC 33500</strain>
        <strain evidence="8">ATCC 33500 / DSM 1411 / JCM 8866 / NBRC 14739 / NCIMB 2177 / R-4</strain>
    </source>
</reference>
<dbReference type="EMBL" id="AOLO01000009">
    <property type="protein sequence ID" value="EMA00084.1"/>
    <property type="molecule type" value="Genomic_DNA"/>
</dbReference>
<gene>
    <name evidence="3" type="ordered locus">HFX_2070</name>
    <name evidence="4" type="ORF">BM92_11095</name>
    <name evidence="5" type="ORF">C439_12128</name>
    <name evidence="6" type="ORF">E6P09_01350</name>
</gene>
<reference evidence="6 10" key="6">
    <citation type="submission" date="2019-04" db="EMBL/GenBank/DDBJ databases">
        <title>Methylomes of two halophilic Archaea, Haloarcula marismortui and Haloferax mediterranei.</title>
        <authorList>
            <person name="DasSarma S."/>
            <person name="DasSarma P."/>
            <person name="DasSarma S."/>
            <person name="Fomenkov A."/>
            <person name="Vincze T."/>
            <person name="Anton B.P."/>
            <person name="Roberts R.J."/>
        </authorList>
    </citation>
    <scope>NUCLEOTIDE SEQUENCE [LARGE SCALE GENOMIC DNA]</scope>
    <source>
        <strain evidence="6">ATCC 33500</strain>
        <strain evidence="10">ATCC 33500 / DSM 1411 / JCM 8866 / NBRC 14739 / NCIMB 2177 / R-4</strain>
    </source>
</reference>
<keyword evidence="8" id="KW-1185">Reference proteome</keyword>
<dbReference type="KEGG" id="hme:HFX_2070"/>
<sequence length="78" mass="8504">MEDTPLRHDDSDATTTTRTENPGANLSTDDVEYTAIVAPYDDAPDECTIFPAGLTEAEMMTTWVSAQEGAYVSLEAMR</sequence>
<dbReference type="HOGENOM" id="CLU_2613495_0_0_2"/>
<dbReference type="eggNOG" id="arCOG06278">
    <property type="taxonomic scope" value="Archaea"/>
</dbReference>
<feature type="domain" description="DUF7511" evidence="2">
    <location>
        <begin position="32"/>
        <end position="78"/>
    </location>
</feature>
<evidence type="ECO:0000313" key="6">
    <source>
        <dbReference type="EMBL" id="QCQ73993.1"/>
    </source>
</evidence>
<reference evidence="3" key="5">
    <citation type="submission" date="2014-05" db="EMBL/GenBank/DDBJ databases">
        <authorList>
            <person name="Wang L."/>
            <person name="Yang H."/>
            <person name="Xiang H."/>
        </authorList>
    </citation>
    <scope>NUCLEOTIDE SEQUENCE</scope>
    <source>
        <strain evidence="3">CGMCC 1.2087</strain>
    </source>
</reference>
<dbReference type="EMBL" id="CP007551">
    <property type="protein sequence ID" value="AHZ23148.1"/>
    <property type="molecule type" value="Genomic_DNA"/>
</dbReference>
<dbReference type="PaxDb" id="523841-HFX_2070"/>
<dbReference type="InterPro" id="IPR055933">
    <property type="entry name" value="DUF7511"/>
</dbReference>
<feature type="compositionally biased region" description="Basic and acidic residues" evidence="1">
    <location>
        <begin position="1"/>
        <end position="11"/>
    </location>
</feature>
<proteinExistence type="predicted"/>
<dbReference type="AlphaFoldDB" id="I3R6A2"/>
<dbReference type="STRING" id="523841.HFX_2070"/>
<dbReference type="Pfam" id="PF24351">
    <property type="entry name" value="DUF7511"/>
    <property type="match status" value="1"/>
</dbReference>
<evidence type="ECO:0000313" key="7">
    <source>
        <dbReference type="Proteomes" id="UP000006469"/>
    </source>
</evidence>
<reference evidence="3" key="1">
    <citation type="journal article" date="2012" name="Appl. Environ. Microbiol.">
        <title>Identification of the haloarchaeal phasin (PhaP) that functions in polyhydroxyalkanoate accumulation and granule formation in Haloferax mediterranei.</title>
        <authorList>
            <person name="Cai S."/>
            <person name="Cai L."/>
            <person name="Liu H."/>
            <person name="Liu X."/>
            <person name="Han J."/>
            <person name="Zhou J."/>
            <person name="Xiang H."/>
        </authorList>
    </citation>
    <scope>NUCLEOTIDE SEQUENCE</scope>
    <source>
        <strain evidence="3">CGMCC 1.2087</strain>
    </source>
</reference>
<dbReference type="EMBL" id="CP001868">
    <property type="protein sequence ID" value="AFK19762.1"/>
    <property type="molecule type" value="Genomic_DNA"/>
</dbReference>